<keyword evidence="3" id="KW-0732">Signal</keyword>
<protein>
    <submittedName>
        <fullName evidence="6">Uncharacterized protein LOC111117027</fullName>
    </submittedName>
</protein>
<proteinExistence type="predicted"/>
<feature type="region of interest" description="Disordered" evidence="1">
    <location>
        <begin position="727"/>
        <end position="800"/>
    </location>
</feature>
<keyword evidence="2" id="KW-0812">Transmembrane</keyword>
<dbReference type="RefSeq" id="XP_022311795.1">
    <property type="nucleotide sequence ID" value="XM_022456087.1"/>
</dbReference>
<evidence type="ECO:0000313" key="6">
    <source>
        <dbReference type="RefSeq" id="XP_022311795.1"/>
    </source>
</evidence>
<dbReference type="OrthoDB" id="6061792at2759"/>
<evidence type="ECO:0000313" key="5">
    <source>
        <dbReference type="Proteomes" id="UP000694844"/>
    </source>
</evidence>
<keyword evidence="2" id="KW-1133">Transmembrane helix</keyword>
<organism evidence="5 6">
    <name type="scientific">Crassostrea virginica</name>
    <name type="common">Eastern oyster</name>
    <dbReference type="NCBI Taxonomy" id="6565"/>
    <lineage>
        <taxon>Eukaryota</taxon>
        <taxon>Metazoa</taxon>
        <taxon>Spiralia</taxon>
        <taxon>Lophotrochozoa</taxon>
        <taxon>Mollusca</taxon>
        <taxon>Bivalvia</taxon>
        <taxon>Autobranchia</taxon>
        <taxon>Pteriomorphia</taxon>
        <taxon>Ostreida</taxon>
        <taxon>Ostreoidea</taxon>
        <taxon>Ostreidae</taxon>
        <taxon>Crassostrea</taxon>
    </lineage>
</organism>
<gene>
    <name evidence="6" type="primary">LOC111117027</name>
</gene>
<dbReference type="InterPro" id="IPR057066">
    <property type="entry name" value="Ig_ILCR1"/>
</dbReference>
<keyword evidence="2" id="KW-0472">Membrane</keyword>
<reference evidence="6" key="1">
    <citation type="submission" date="2025-08" db="UniProtKB">
        <authorList>
            <consortium name="RefSeq"/>
        </authorList>
    </citation>
    <scope>IDENTIFICATION</scope>
    <source>
        <tissue evidence="6">Whole sample</tissue>
    </source>
</reference>
<accession>A0A8B8C845</accession>
<dbReference type="GeneID" id="111117027"/>
<feature type="compositionally biased region" description="Acidic residues" evidence="1">
    <location>
        <begin position="767"/>
        <end position="777"/>
    </location>
</feature>
<feature type="transmembrane region" description="Helical" evidence="2">
    <location>
        <begin position="413"/>
        <end position="434"/>
    </location>
</feature>
<sequence length="800" mass="90054">MRTSPRVCVLLLAWILSIISSEAKAPSEKRCHLVTTGEKCLALYYRECTSELLTSRYPSLYSNPENVTIATPNLTIATEEKRDKYGPYTQANVTIYPANETEERILGFEVRLTSIDGTRCVIVKPDHNGTLTLDERNIGFSFNLALSKSINISAWSLPKSPASRSAERFVLAGETIEFPIENSSLWFTKIWFINNSRDRTVEVQFQPAPASYGIQYYNIQLRQIKHEHWGLSSRTTTHAKMEFSQTSAIRVKFKKVEPGTYRVKVEPYDDLAGDDSKCRCKRFGNCHPCNCTETPTFIMEDTRPIVTSPEVNTGLELITSKSYDIIEVFNSQTNLTHPVLFPVKESKPPILNSKFSILRSDHIMSTENEMKSAISSSKTPELPHDNISIGEDFEAGTGEDSGSADDDVSSWEVSVFSVLGVMVGALVSAFVVLFNRRKGKRSNSISTVAMPKGSNPDILIIHDTEHSSQAQDLLTKISQLQVKNITAGARPNSTKNLSKLFRSHSTVIILWMTQSNFTDFERRLLEDKKFPLSTIQSRFVIIESQAEGCSIQPQIQYRTKFNLNEELDVFLNFLRSDVTREPRNTWSALPQPMTDTKITTQALNRHYSRMDSGIHSDFENEVESNPLEYDVIEKQSMAAVTIAEGHLDAPSPPTTRLWNACAPKQFLLPQFLLPVEDGNHAMPYGSTENFNANRRHDDMNHFLPPDAMSNFDVEGSVLSEAIMHFNERNNPPSETSKHRPFPVTNGRTGVPPALTGNEIPVFYQHDEEMEDEEEGRDEDQFPGGRDDDRLDVISVGGYSC</sequence>
<dbReference type="AlphaFoldDB" id="A0A8B8C845"/>
<feature type="region of interest" description="Disordered" evidence="1">
    <location>
        <begin position="371"/>
        <end position="406"/>
    </location>
</feature>
<evidence type="ECO:0000256" key="1">
    <source>
        <dbReference type="SAM" id="MobiDB-lite"/>
    </source>
</evidence>
<dbReference type="KEGG" id="cvn:111117027"/>
<feature type="chain" id="PRO_5034629725" evidence="3">
    <location>
        <begin position="24"/>
        <end position="800"/>
    </location>
</feature>
<feature type="domain" description="ILCR1 Ig-like" evidence="4">
    <location>
        <begin position="185"/>
        <end position="296"/>
    </location>
</feature>
<keyword evidence="5" id="KW-1185">Reference proteome</keyword>
<feature type="signal peptide" evidence="3">
    <location>
        <begin position="1"/>
        <end position="23"/>
    </location>
</feature>
<dbReference type="Pfam" id="PF23608">
    <property type="entry name" value="Ig_ILCR1"/>
    <property type="match status" value="1"/>
</dbReference>
<dbReference type="Proteomes" id="UP000694844">
    <property type="component" value="Chromosome 10"/>
</dbReference>
<evidence type="ECO:0000256" key="3">
    <source>
        <dbReference type="SAM" id="SignalP"/>
    </source>
</evidence>
<name>A0A8B8C845_CRAVI</name>
<evidence type="ECO:0000259" key="4">
    <source>
        <dbReference type="Pfam" id="PF23608"/>
    </source>
</evidence>
<evidence type="ECO:0000256" key="2">
    <source>
        <dbReference type="SAM" id="Phobius"/>
    </source>
</evidence>